<name>A0A3L6Q9J9_PANMI</name>
<proteinExistence type="predicted"/>
<feature type="domain" description="RNase H type-1" evidence="1">
    <location>
        <begin position="46"/>
        <end position="155"/>
    </location>
</feature>
<dbReference type="InterPro" id="IPR036397">
    <property type="entry name" value="RNaseH_sf"/>
</dbReference>
<dbReference type="Pfam" id="PF13456">
    <property type="entry name" value="RVT_3"/>
    <property type="match status" value="1"/>
</dbReference>
<reference evidence="3" key="1">
    <citation type="journal article" date="2019" name="Nat. Commun.">
        <title>The genome of broomcorn millet.</title>
        <authorList>
            <person name="Zou C."/>
            <person name="Miki D."/>
            <person name="Li D."/>
            <person name="Tang Q."/>
            <person name="Xiao L."/>
            <person name="Rajput S."/>
            <person name="Deng P."/>
            <person name="Jia W."/>
            <person name="Huang R."/>
            <person name="Zhang M."/>
            <person name="Sun Y."/>
            <person name="Hu J."/>
            <person name="Fu X."/>
            <person name="Schnable P.S."/>
            <person name="Li F."/>
            <person name="Zhang H."/>
            <person name="Feng B."/>
            <person name="Zhu X."/>
            <person name="Liu R."/>
            <person name="Schnable J.C."/>
            <person name="Zhu J.-K."/>
            <person name="Zhang H."/>
        </authorList>
    </citation>
    <scope>NUCLEOTIDE SEQUENCE [LARGE SCALE GENOMIC DNA]</scope>
</reference>
<dbReference type="CDD" id="cd06222">
    <property type="entry name" value="RNase_H_like"/>
    <property type="match status" value="1"/>
</dbReference>
<dbReference type="EMBL" id="PQIB02000013">
    <property type="protein sequence ID" value="RLM74831.1"/>
    <property type="molecule type" value="Genomic_DNA"/>
</dbReference>
<dbReference type="OrthoDB" id="696282at2759"/>
<protein>
    <recommendedName>
        <fullName evidence="1">RNase H type-1 domain-containing protein</fullName>
    </recommendedName>
</protein>
<dbReference type="Proteomes" id="UP000275267">
    <property type="component" value="Unassembled WGS sequence"/>
</dbReference>
<evidence type="ECO:0000313" key="3">
    <source>
        <dbReference type="Proteomes" id="UP000275267"/>
    </source>
</evidence>
<dbReference type="InterPro" id="IPR052929">
    <property type="entry name" value="RNase_H-like_EbsB-rel"/>
</dbReference>
<sequence>MEPSRLACIIRKNTDEFPTIGNVCTATELRSRKRWERPGEDVLKINCDGAFRSETSTGGWGFVIRDSAGLVIRSGSGSCLHLMDALHAELLACLVGLRAAGEMGMSNVIIETDSMLARLGGIVYEIKSLMNLFFTSVFVAYCPREYNKVAHAVAALGCKCPPSAVLSWDGTPSGIEDLVTGDLTVSLV</sequence>
<keyword evidence="3" id="KW-1185">Reference proteome</keyword>
<dbReference type="Gene3D" id="3.30.420.10">
    <property type="entry name" value="Ribonuclease H-like superfamily/Ribonuclease H"/>
    <property type="match status" value="1"/>
</dbReference>
<dbReference type="InterPro" id="IPR002156">
    <property type="entry name" value="RNaseH_domain"/>
</dbReference>
<evidence type="ECO:0000259" key="1">
    <source>
        <dbReference type="Pfam" id="PF13456"/>
    </source>
</evidence>
<dbReference type="PANTHER" id="PTHR47074:SF70">
    <property type="entry name" value="OS07G0513450 PROTEIN"/>
    <property type="match status" value="1"/>
</dbReference>
<dbReference type="GO" id="GO:0004523">
    <property type="term" value="F:RNA-DNA hybrid ribonuclease activity"/>
    <property type="evidence" value="ECO:0007669"/>
    <property type="project" value="InterPro"/>
</dbReference>
<organism evidence="2 3">
    <name type="scientific">Panicum miliaceum</name>
    <name type="common">Proso millet</name>
    <name type="synonym">Broomcorn millet</name>
    <dbReference type="NCBI Taxonomy" id="4540"/>
    <lineage>
        <taxon>Eukaryota</taxon>
        <taxon>Viridiplantae</taxon>
        <taxon>Streptophyta</taxon>
        <taxon>Embryophyta</taxon>
        <taxon>Tracheophyta</taxon>
        <taxon>Spermatophyta</taxon>
        <taxon>Magnoliopsida</taxon>
        <taxon>Liliopsida</taxon>
        <taxon>Poales</taxon>
        <taxon>Poaceae</taxon>
        <taxon>PACMAD clade</taxon>
        <taxon>Panicoideae</taxon>
        <taxon>Panicodae</taxon>
        <taxon>Paniceae</taxon>
        <taxon>Panicinae</taxon>
        <taxon>Panicum</taxon>
        <taxon>Panicum sect. Panicum</taxon>
    </lineage>
</organism>
<accession>A0A3L6Q9J9</accession>
<dbReference type="STRING" id="4540.A0A3L6Q9J9"/>
<comment type="caution">
    <text evidence="2">The sequence shown here is derived from an EMBL/GenBank/DDBJ whole genome shotgun (WGS) entry which is preliminary data.</text>
</comment>
<gene>
    <name evidence="2" type="ORF">C2845_PM15G26430</name>
</gene>
<dbReference type="GO" id="GO:0003676">
    <property type="term" value="F:nucleic acid binding"/>
    <property type="evidence" value="ECO:0007669"/>
    <property type="project" value="InterPro"/>
</dbReference>
<dbReference type="PANTHER" id="PTHR47074">
    <property type="entry name" value="BNAC02G40300D PROTEIN"/>
    <property type="match status" value="1"/>
</dbReference>
<evidence type="ECO:0000313" key="2">
    <source>
        <dbReference type="EMBL" id="RLM74831.1"/>
    </source>
</evidence>
<dbReference type="InterPro" id="IPR012337">
    <property type="entry name" value="RNaseH-like_sf"/>
</dbReference>
<dbReference type="SUPFAM" id="SSF53098">
    <property type="entry name" value="Ribonuclease H-like"/>
    <property type="match status" value="1"/>
</dbReference>
<dbReference type="InterPro" id="IPR044730">
    <property type="entry name" value="RNase_H-like_dom_plant"/>
</dbReference>
<dbReference type="AlphaFoldDB" id="A0A3L6Q9J9"/>